<sequence>MTTAVFSSAFTRDVQAPSRFSVIAVRVINALIESRTKTAERELRRHEALMADLGRRQDHSGLFHEQSSLLPFKI</sequence>
<dbReference type="AlphaFoldDB" id="A0A936Z5L9"/>
<evidence type="ECO:0000313" key="1">
    <source>
        <dbReference type="EMBL" id="MBL0403143.1"/>
    </source>
</evidence>
<dbReference type="EMBL" id="JAEQMY010000004">
    <property type="protein sequence ID" value="MBL0403143.1"/>
    <property type="molecule type" value="Genomic_DNA"/>
</dbReference>
<protein>
    <submittedName>
        <fullName evidence="1">Uncharacterized protein</fullName>
    </submittedName>
</protein>
<evidence type="ECO:0000313" key="2">
    <source>
        <dbReference type="Proteomes" id="UP000605848"/>
    </source>
</evidence>
<name>A0A936Z5L9_9HYPH</name>
<dbReference type="RefSeq" id="WP_202056086.1">
    <property type="nucleotide sequence ID" value="NZ_JAEQMY010000004.1"/>
</dbReference>
<gene>
    <name evidence="1" type="ORF">JKG68_04120</name>
</gene>
<reference evidence="1" key="1">
    <citation type="submission" date="2021-01" db="EMBL/GenBank/DDBJ databases">
        <title>Microvirga sp.</title>
        <authorList>
            <person name="Kim M.K."/>
        </authorList>
    </citation>
    <scope>NUCLEOTIDE SEQUENCE</scope>
    <source>
        <strain evidence="1">5420S-16</strain>
    </source>
</reference>
<comment type="caution">
    <text evidence="1">The sequence shown here is derived from an EMBL/GenBank/DDBJ whole genome shotgun (WGS) entry which is preliminary data.</text>
</comment>
<dbReference type="Proteomes" id="UP000605848">
    <property type="component" value="Unassembled WGS sequence"/>
</dbReference>
<keyword evidence="2" id="KW-1185">Reference proteome</keyword>
<accession>A0A936Z5L9</accession>
<proteinExistence type="predicted"/>
<organism evidence="1 2">
    <name type="scientific">Microvirga aerilata</name>
    <dbReference type="NCBI Taxonomy" id="670292"/>
    <lineage>
        <taxon>Bacteria</taxon>
        <taxon>Pseudomonadati</taxon>
        <taxon>Pseudomonadota</taxon>
        <taxon>Alphaproteobacteria</taxon>
        <taxon>Hyphomicrobiales</taxon>
        <taxon>Methylobacteriaceae</taxon>
        <taxon>Microvirga</taxon>
    </lineage>
</organism>